<proteinExistence type="predicted"/>
<dbReference type="InterPro" id="IPR024516">
    <property type="entry name" value="Mce_C"/>
</dbReference>
<organism evidence="4 5">
    <name type="scientific">Speluncibacter jeojiensis</name>
    <dbReference type="NCBI Taxonomy" id="2710754"/>
    <lineage>
        <taxon>Bacteria</taxon>
        <taxon>Bacillati</taxon>
        <taxon>Actinomycetota</taxon>
        <taxon>Actinomycetes</taxon>
        <taxon>Mycobacteriales</taxon>
        <taxon>Speluncibacteraceae</taxon>
        <taxon>Speluncibacter</taxon>
    </lineage>
</organism>
<feature type="compositionally biased region" description="Low complexity" evidence="1">
    <location>
        <begin position="344"/>
        <end position="363"/>
    </location>
</feature>
<dbReference type="InterPro" id="IPR003399">
    <property type="entry name" value="Mce/MlaD"/>
</dbReference>
<gene>
    <name evidence="4" type="ORF">NVS88_11255</name>
</gene>
<dbReference type="NCBIfam" id="TIGR00996">
    <property type="entry name" value="Mtu_fam_mce"/>
    <property type="match status" value="1"/>
</dbReference>
<sequence length="385" mass="40791">MSRLSRIREMPRFRDMNPVPIAVVGLVLTFLVVLASLQYDRLPFLNSSATYQAAFTDAAGLASGDDVVVAGIKVGTVRGIALDGNQVVATFTVDKDIKLGDDTAADIKTASLLGKRELRVRPEGQGKLTKDQVIPTTRTTTPYSLNSALGDLTDTISAIDTKTVNKSLSAFSDSLKDTPPELRSALDGVTALSESLNKRDESLKELLKNANGVTGVLAKRSDQLNALVVDGNSLFSQLDDRKQVLNELIVNIGAVSRQLTGFVQDNEQQMKPTLDKLNSVLAILEKNRDNIGQSLDGVTKYEYALGESVGSGPYFQAYVQNLVNLGPQGLPNTDWLKPFLRANANKTPPAAKPANGTAKPKPASGNGAAPKPASGDGASGGTGGR</sequence>
<feature type="domain" description="Mce/MlaD" evidence="2">
    <location>
        <begin position="50"/>
        <end position="122"/>
    </location>
</feature>
<protein>
    <submittedName>
        <fullName evidence="4">MCE family protein</fullName>
    </submittedName>
</protein>
<dbReference type="Proteomes" id="UP001152755">
    <property type="component" value="Unassembled WGS sequence"/>
</dbReference>
<dbReference type="EMBL" id="JANRHA010000006">
    <property type="protein sequence ID" value="MDG3015128.1"/>
    <property type="molecule type" value="Genomic_DNA"/>
</dbReference>
<name>A0A9X4RE10_9ACTN</name>
<evidence type="ECO:0000313" key="5">
    <source>
        <dbReference type="Proteomes" id="UP001152755"/>
    </source>
</evidence>
<keyword evidence="5" id="KW-1185">Reference proteome</keyword>
<dbReference type="PANTHER" id="PTHR33371:SF18">
    <property type="entry name" value="MCE-FAMILY PROTEIN MCE3C"/>
    <property type="match status" value="1"/>
</dbReference>
<evidence type="ECO:0000313" key="4">
    <source>
        <dbReference type="EMBL" id="MDG3015128.1"/>
    </source>
</evidence>
<reference evidence="4" key="1">
    <citation type="submission" date="2022-08" db="EMBL/GenBank/DDBJ databases">
        <title>Genome analysis of Corynebacteriales strain.</title>
        <authorList>
            <person name="Lee S.D."/>
        </authorList>
    </citation>
    <scope>NUCLEOTIDE SEQUENCE</scope>
    <source>
        <strain evidence="4">D3-21</strain>
    </source>
</reference>
<feature type="domain" description="Mammalian cell entry C-terminal" evidence="3">
    <location>
        <begin position="126"/>
        <end position="312"/>
    </location>
</feature>
<dbReference type="Pfam" id="PF02470">
    <property type="entry name" value="MlaD"/>
    <property type="match status" value="1"/>
</dbReference>
<evidence type="ECO:0000259" key="2">
    <source>
        <dbReference type="Pfam" id="PF02470"/>
    </source>
</evidence>
<evidence type="ECO:0000259" key="3">
    <source>
        <dbReference type="Pfam" id="PF11887"/>
    </source>
</evidence>
<dbReference type="RefSeq" id="WP_277833727.1">
    <property type="nucleotide sequence ID" value="NZ_JAAIVF010000005.1"/>
</dbReference>
<dbReference type="PRINTS" id="PR01782">
    <property type="entry name" value="MCEVIRFACTOR"/>
</dbReference>
<dbReference type="PANTHER" id="PTHR33371">
    <property type="entry name" value="INTERMEMBRANE PHOSPHOLIPID TRANSPORT SYSTEM BINDING PROTEIN MLAD-RELATED"/>
    <property type="match status" value="1"/>
</dbReference>
<comment type="caution">
    <text evidence="4">The sequence shown here is derived from an EMBL/GenBank/DDBJ whole genome shotgun (WGS) entry which is preliminary data.</text>
</comment>
<dbReference type="AlphaFoldDB" id="A0A9X4RE10"/>
<accession>A0A9X4RE10</accession>
<dbReference type="Pfam" id="PF11887">
    <property type="entry name" value="Mce4_CUP1"/>
    <property type="match status" value="1"/>
</dbReference>
<evidence type="ECO:0000256" key="1">
    <source>
        <dbReference type="SAM" id="MobiDB-lite"/>
    </source>
</evidence>
<feature type="region of interest" description="Disordered" evidence="1">
    <location>
        <begin position="344"/>
        <end position="385"/>
    </location>
</feature>
<dbReference type="GO" id="GO:0005576">
    <property type="term" value="C:extracellular region"/>
    <property type="evidence" value="ECO:0007669"/>
    <property type="project" value="TreeGrafter"/>
</dbReference>
<dbReference type="InterPro" id="IPR005693">
    <property type="entry name" value="Mce"/>
</dbReference>
<dbReference type="InterPro" id="IPR052336">
    <property type="entry name" value="MlaD_Phospholipid_Transporter"/>
</dbReference>